<reference evidence="1" key="1">
    <citation type="submission" date="2008-02" db="EMBL/GenBank/DDBJ databases">
        <title>Complete sequence of Psuedomonas putida W619.</title>
        <authorList>
            <consortium name="US DOE Joint Genome Institute"/>
            <person name="Copeland A."/>
            <person name="Lucas S."/>
            <person name="Lapidus A."/>
            <person name="Barry K."/>
            <person name="Detter J.C."/>
            <person name="Glavina del Rio T."/>
            <person name="Dalin E."/>
            <person name="Tice H."/>
            <person name="Pitluck S."/>
            <person name="Chain P."/>
            <person name="Malfatti S."/>
            <person name="Shin M."/>
            <person name="Vergez L."/>
            <person name="Schmutz J."/>
            <person name="Larimer F."/>
            <person name="Land M."/>
            <person name="Hauser L."/>
            <person name="Kyrpides N."/>
            <person name="Kim E."/>
            <person name="Taghavi S."/>
            <person name="Vangronsveld D."/>
            <person name="van der Lelie D."/>
            <person name="Richardson P."/>
        </authorList>
    </citation>
    <scope>NUCLEOTIDE SEQUENCE</scope>
    <source>
        <strain evidence="1">W619</strain>
    </source>
</reference>
<evidence type="ECO:0000313" key="1">
    <source>
        <dbReference type="EMBL" id="ACA73841.1"/>
    </source>
</evidence>
<dbReference type="OrthoDB" id="6971689at2"/>
<name>B1JB68_PSEPW</name>
<accession>B1JB68</accession>
<dbReference type="STRING" id="390235.PputW619_3357"/>
<dbReference type="HOGENOM" id="CLU_069133_0_0_6"/>
<proteinExistence type="predicted"/>
<protein>
    <recommendedName>
        <fullName evidence="2">TIR domain-containing protein</fullName>
    </recommendedName>
</protein>
<organism evidence="1">
    <name type="scientific">Pseudomonas putida (strain W619)</name>
    <dbReference type="NCBI Taxonomy" id="390235"/>
    <lineage>
        <taxon>Bacteria</taxon>
        <taxon>Pseudomonadati</taxon>
        <taxon>Pseudomonadota</taxon>
        <taxon>Gammaproteobacteria</taxon>
        <taxon>Pseudomonadales</taxon>
        <taxon>Pseudomonadaceae</taxon>
        <taxon>Pseudomonas</taxon>
    </lineage>
</organism>
<gene>
    <name evidence="1" type="ordered locus">PputW619_3357</name>
</gene>
<dbReference type="AlphaFoldDB" id="B1JB68"/>
<dbReference type="EMBL" id="CP000949">
    <property type="protein sequence ID" value="ACA73841.1"/>
    <property type="molecule type" value="Genomic_DNA"/>
</dbReference>
<sequence>MYIGFELENYKPFEMISGSAVNNFRDQARDVVVNDLADYVIGQIDNKDIIDVKELTLRIFPQQDAQIFLSHSHRDERKAIEFALSLEKRGVSVFVDSCVWGYVGDLLLKVNKHYSDSEVVGDFTNFSYEKCNEVAASLYLMLNEELHRMIDAAECFIFFNTKNSIPIKGHEGFAEGDRTLSPWIYSELAFSAKVRYRPLVRKRLRRKIVGAMESYLVEKAFGSASFAFEVVNEHLPKLDGSTLRTLAQTTPETGDFWLDALYYAYELEAKFKGLCEARALEPIA</sequence>
<evidence type="ECO:0008006" key="2">
    <source>
        <dbReference type="Google" id="ProtNLM"/>
    </source>
</evidence>
<dbReference type="KEGG" id="ppw:PputW619_3357"/>